<dbReference type="Pfam" id="PF26148">
    <property type="entry name" value="VPS18_RING_C"/>
    <property type="match status" value="1"/>
</dbReference>
<proteinExistence type="inferred from homology"/>
<dbReference type="GO" id="GO:0030897">
    <property type="term" value="C:HOPS complex"/>
    <property type="evidence" value="ECO:0007669"/>
    <property type="project" value="TreeGrafter"/>
</dbReference>
<evidence type="ECO:0000256" key="1">
    <source>
        <dbReference type="ARBA" id="ARBA00010454"/>
    </source>
</evidence>
<evidence type="ECO:0000256" key="6">
    <source>
        <dbReference type="ARBA" id="ARBA00029433"/>
    </source>
</evidence>
<name>A0A9W7XIU6_9FUNG</name>
<dbReference type="GO" id="GO:0007033">
    <property type="term" value="P:vacuole organization"/>
    <property type="evidence" value="ECO:0007669"/>
    <property type="project" value="TreeGrafter"/>
</dbReference>
<feature type="coiled-coil region" evidence="8">
    <location>
        <begin position="979"/>
        <end position="1027"/>
    </location>
</feature>
<evidence type="ECO:0000256" key="5">
    <source>
        <dbReference type="ARBA" id="ARBA00023136"/>
    </source>
</evidence>
<dbReference type="InterPro" id="IPR007810">
    <property type="entry name" value="Pep3/Vps18_beta-prop"/>
</dbReference>
<dbReference type="AlphaFoldDB" id="A0A9W7XIU6"/>
<feature type="region of interest" description="Disordered" evidence="9">
    <location>
        <begin position="105"/>
        <end position="130"/>
    </location>
</feature>
<dbReference type="SUPFAM" id="SSF57850">
    <property type="entry name" value="RING/U-box"/>
    <property type="match status" value="1"/>
</dbReference>
<feature type="domain" description="Pep3/Vps18 beta-propeller" evidence="10">
    <location>
        <begin position="165"/>
        <end position="550"/>
    </location>
</feature>
<evidence type="ECO:0000256" key="4">
    <source>
        <dbReference type="ARBA" id="ARBA00022833"/>
    </source>
</evidence>
<evidence type="ECO:0000313" key="12">
    <source>
        <dbReference type="EMBL" id="KAJ1644097.1"/>
    </source>
</evidence>
<keyword evidence="13" id="KW-1185">Reference proteome</keyword>
<accession>A0A9W7XIU6</accession>
<sequence length="1163" mass="130748">MDKLQPSDFTLLQQSAELLDLCIDKEEQRAELVRKMEAIKQHMDKLRAIVASLPGISISQHDQAKVLTECQMDLDQKLAELEDYAKQSFSLMSLLEEFAEYESASRRHGTGTGTGNGNGNSSIAPAAPSSFPSTRQSEFATSAVDALGLDVDGYIATTLDVEDAPIFSLDTVQFQVPNKIISLAVSNDVLVLIIEGAKVLRIKLQEAHNILEVDIPISPSSLRACNAFLDPTGRHLLLSTPQGENFYHFEGWGQMKPLSKFKNMEVAAIAWNGMAWSAGKSSTKTVLFGTHDGKIYETELRPGNDAKSKRSDIPVKLVTELPVRERVTGIFMEAFPERKKQHLVLIATGTRLYQVIGAADFESRSSGDKGAVFEAMLRDGLTTPNYQEIPGMPGPGALSVYHRKVQSNGQSQTLATDFAWLTSMGVFFGGLTFAAQESGDSVVKNASLLPYPSPSSSSTLQNPKQADDSGADGDNSGLEQPVSLAITEFHILLQYSNCIRAMSMLNSKLVFESYVSSSRSDAELFQGLTVDESKRTCWLFSPLNIYELVVTDEDRDVWDIYLSRRQFDAALKHCYNDSQRDIVLRAQAEHLFADGQLEKSAECFARTSVSFEEASLRFVEIKNNRVLKRYLQTKLSTLRKQDRTQTTLLVMWLIEIYLCMLGSVDAKIASASATDSSRVSDSSPSPSTVVQFELEKEMLLKELYALVDEQKASVDSATAYQLAESHGQRDFWLHYAFLRGDYERVVGYWMEKENHIQAIMVLGHYGTPEMFYKYSPALMSAEPAELVEILMRQPNLTPNKLIPALMQYQEGNTATSGSSQAIRYLRFCIHKQKCRDPIVYNYYLTLLVKETASADESELMSFLTTYGTDMLYDPDYALRMCKRFGRIQSCIHLYSLLKLYEDAVDLALKQGDIELAQIHAERPDDDKLCKRLWLKIAQHVIDAKKPASEVMELVRRSNRLGIEDILPFFPDFTRVDDFKDDICVALEDYEAQIQDLRGEMDEATRTAESMQRDMSSLKNRFAILNVEETCQICTQPLWLRQFYVFPCQHSFHADCLTRRVVGTCNRVQRRRIHELQNQSVEIAKQRRQLRLTPLVSKSKNGADGTRENDEQLEQQLRKVKQQLDALVAGECVLCGEAMIKSIAEPFIDLDEAATASAEDEWAI</sequence>
<protein>
    <submittedName>
        <fullName evidence="12">Tethering complex subunit</fullName>
    </submittedName>
</protein>
<comment type="subcellular location">
    <subcellularLocation>
        <location evidence="6">Endomembrane system</location>
        <topology evidence="6">Peripheral membrane protein</topology>
        <orientation evidence="6">Cytoplasmic side</orientation>
    </subcellularLocation>
</comment>
<keyword evidence="3" id="KW-0863">Zinc-finger</keyword>
<dbReference type="PROSITE" id="PS50236">
    <property type="entry name" value="CHCR"/>
    <property type="match status" value="1"/>
</dbReference>
<comment type="similarity">
    <text evidence="1">Belongs to the VPS18 family.</text>
</comment>
<dbReference type="GO" id="GO:0007032">
    <property type="term" value="P:endosome organization"/>
    <property type="evidence" value="ECO:0007669"/>
    <property type="project" value="TreeGrafter"/>
</dbReference>
<evidence type="ECO:0000256" key="3">
    <source>
        <dbReference type="ARBA" id="ARBA00022771"/>
    </source>
</evidence>
<feature type="repeat" description="CHCR" evidence="7">
    <location>
        <begin position="789"/>
        <end position="949"/>
    </location>
</feature>
<dbReference type="GO" id="GO:0005768">
    <property type="term" value="C:endosome"/>
    <property type="evidence" value="ECO:0007669"/>
    <property type="project" value="UniProtKB-ARBA"/>
</dbReference>
<dbReference type="GO" id="GO:0006886">
    <property type="term" value="P:intracellular protein transport"/>
    <property type="evidence" value="ECO:0007669"/>
    <property type="project" value="UniProtKB-UniRule"/>
</dbReference>
<dbReference type="EMBL" id="JANBOH010000193">
    <property type="protein sequence ID" value="KAJ1644097.1"/>
    <property type="molecule type" value="Genomic_DNA"/>
</dbReference>
<evidence type="ECO:0000256" key="7">
    <source>
        <dbReference type="PROSITE-ProRule" id="PRU01006"/>
    </source>
</evidence>
<dbReference type="GO" id="GO:0006904">
    <property type="term" value="P:vesicle docking involved in exocytosis"/>
    <property type="evidence" value="ECO:0007669"/>
    <property type="project" value="TreeGrafter"/>
</dbReference>
<reference evidence="12" key="1">
    <citation type="submission" date="2022-07" db="EMBL/GenBank/DDBJ databases">
        <title>Phylogenomic reconstructions and comparative analyses of Kickxellomycotina fungi.</title>
        <authorList>
            <person name="Reynolds N.K."/>
            <person name="Stajich J.E."/>
            <person name="Barry K."/>
            <person name="Grigoriev I.V."/>
            <person name="Crous P."/>
            <person name="Smith M.E."/>
        </authorList>
    </citation>
    <scope>NUCLEOTIDE SEQUENCE</scope>
    <source>
        <strain evidence="12">NBRC 105413</strain>
    </source>
</reference>
<keyword evidence="4" id="KW-0862">Zinc</keyword>
<feature type="region of interest" description="Disordered" evidence="9">
    <location>
        <begin position="452"/>
        <end position="477"/>
    </location>
</feature>
<keyword evidence="2" id="KW-0479">Metal-binding</keyword>
<dbReference type="GO" id="GO:0048284">
    <property type="term" value="P:organelle fusion"/>
    <property type="evidence" value="ECO:0007669"/>
    <property type="project" value="TreeGrafter"/>
</dbReference>
<keyword evidence="5" id="KW-0472">Membrane</keyword>
<dbReference type="GO" id="GO:0008270">
    <property type="term" value="F:zinc ion binding"/>
    <property type="evidence" value="ECO:0007669"/>
    <property type="project" value="UniProtKB-KW"/>
</dbReference>
<feature type="coiled-coil region" evidence="8">
    <location>
        <begin position="25"/>
        <end position="87"/>
    </location>
</feature>
<dbReference type="GO" id="GO:0030674">
    <property type="term" value="F:protein-macromolecule adaptor activity"/>
    <property type="evidence" value="ECO:0007669"/>
    <property type="project" value="TreeGrafter"/>
</dbReference>
<evidence type="ECO:0000256" key="8">
    <source>
        <dbReference type="SAM" id="Coils"/>
    </source>
</evidence>
<keyword evidence="8" id="KW-0175">Coiled coil</keyword>
<evidence type="ECO:0000256" key="9">
    <source>
        <dbReference type="SAM" id="MobiDB-lite"/>
    </source>
</evidence>
<evidence type="ECO:0000313" key="13">
    <source>
        <dbReference type="Proteomes" id="UP001145021"/>
    </source>
</evidence>
<feature type="coiled-coil region" evidence="8">
    <location>
        <begin position="1102"/>
        <end position="1129"/>
    </location>
</feature>
<dbReference type="Gene3D" id="3.30.40.10">
    <property type="entry name" value="Zinc/RING finger domain, C3HC4 (zinc finger)"/>
    <property type="match status" value="1"/>
</dbReference>
<dbReference type="Pfam" id="PF05131">
    <property type="entry name" value="Pep3_Vps18"/>
    <property type="match status" value="1"/>
</dbReference>
<dbReference type="Proteomes" id="UP001145021">
    <property type="component" value="Unassembled WGS sequence"/>
</dbReference>
<organism evidence="12 13">
    <name type="scientific">Coemansia asiatica</name>
    <dbReference type="NCBI Taxonomy" id="1052880"/>
    <lineage>
        <taxon>Eukaryota</taxon>
        <taxon>Fungi</taxon>
        <taxon>Fungi incertae sedis</taxon>
        <taxon>Zoopagomycota</taxon>
        <taxon>Kickxellomycotina</taxon>
        <taxon>Kickxellomycetes</taxon>
        <taxon>Kickxellales</taxon>
        <taxon>Kickxellaceae</taxon>
        <taxon>Coemansia</taxon>
    </lineage>
</organism>
<comment type="caution">
    <text evidence="12">The sequence shown here is derived from an EMBL/GenBank/DDBJ whole genome shotgun (WGS) entry which is preliminary data.</text>
</comment>
<dbReference type="InterPro" id="IPR013083">
    <property type="entry name" value="Znf_RING/FYVE/PHD"/>
</dbReference>
<evidence type="ECO:0000259" key="11">
    <source>
        <dbReference type="Pfam" id="PF26148"/>
    </source>
</evidence>
<feature type="domain" description="Pep3/Vps18 RING C-terminal" evidence="11">
    <location>
        <begin position="1027"/>
        <end position="1079"/>
    </location>
</feature>
<evidence type="ECO:0000256" key="2">
    <source>
        <dbReference type="ARBA" id="ARBA00022723"/>
    </source>
</evidence>
<dbReference type="PANTHER" id="PTHR23323:SF26">
    <property type="entry name" value="VACUOLAR PROTEIN SORTING-ASSOCIATED PROTEIN 18 HOMOLOG"/>
    <property type="match status" value="1"/>
</dbReference>
<feature type="compositionally biased region" description="Low complexity" evidence="9">
    <location>
        <begin position="119"/>
        <end position="130"/>
    </location>
</feature>
<dbReference type="InterPro" id="IPR058919">
    <property type="entry name" value="Pep3/Vps18_RING_C"/>
</dbReference>
<dbReference type="InterPro" id="IPR000547">
    <property type="entry name" value="Clathrin_H-chain/VPS_repeat"/>
</dbReference>
<dbReference type="CDD" id="cd16462">
    <property type="entry name" value="RING-H2_Pep3p-like"/>
    <property type="match status" value="1"/>
</dbReference>
<evidence type="ECO:0000259" key="10">
    <source>
        <dbReference type="Pfam" id="PF05131"/>
    </source>
</evidence>
<gene>
    <name evidence="12" type="primary">PEP3</name>
    <name evidence="12" type="ORF">LPJ64_004193</name>
</gene>
<dbReference type="PANTHER" id="PTHR23323">
    <property type="entry name" value="VACUOLAR PROTEIN SORTING-ASSOCIATED PROTEIN"/>
    <property type="match status" value="1"/>
</dbReference>